<gene>
    <name evidence="2" type="ORF">LCGC14_0275820</name>
</gene>
<evidence type="ECO:0000256" key="1">
    <source>
        <dbReference type="SAM" id="MobiDB-lite"/>
    </source>
</evidence>
<dbReference type="EMBL" id="LAZR01000155">
    <property type="protein sequence ID" value="KKN85775.1"/>
    <property type="molecule type" value="Genomic_DNA"/>
</dbReference>
<proteinExistence type="predicted"/>
<accession>A0A0F9TXP6</accession>
<dbReference type="AlphaFoldDB" id="A0A0F9TXP6"/>
<sequence>MQSSSPHPDREIVSGSGSRSISHCMSVKSAFAACRRLTAQFPLRRATYRRALKRRVFTLKHREEKAMQDQLALLKSRRQNYLDSIASDLGVRILRVA</sequence>
<protein>
    <submittedName>
        <fullName evidence="2">Uncharacterized protein</fullName>
    </submittedName>
</protein>
<evidence type="ECO:0000313" key="2">
    <source>
        <dbReference type="EMBL" id="KKN85775.1"/>
    </source>
</evidence>
<organism evidence="2">
    <name type="scientific">marine sediment metagenome</name>
    <dbReference type="NCBI Taxonomy" id="412755"/>
    <lineage>
        <taxon>unclassified sequences</taxon>
        <taxon>metagenomes</taxon>
        <taxon>ecological metagenomes</taxon>
    </lineage>
</organism>
<feature type="region of interest" description="Disordered" evidence="1">
    <location>
        <begin position="1"/>
        <end position="20"/>
    </location>
</feature>
<name>A0A0F9TXP6_9ZZZZ</name>
<reference evidence="2" key="1">
    <citation type="journal article" date="2015" name="Nature">
        <title>Complex archaea that bridge the gap between prokaryotes and eukaryotes.</title>
        <authorList>
            <person name="Spang A."/>
            <person name="Saw J.H."/>
            <person name="Jorgensen S.L."/>
            <person name="Zaremba-Niedzwiedzka K."/>
            <person name="Martijn J."/>
            <person name="Lind A.E."/>
            <person name="van Eijk R."/>
            <person name="Schleper C."/>
            <person name="Guy L."/>
            <person name="Ettema T.J."/>
        </authorList>
    </citation>
    <scope>NUCLEOTIDE SEQUENCE</scope>
</reference>
<comment type="caution">
    <text evidence="2">The sequence shown here is derived from an EMBL/GenBank/DDBJ whole genome shotgun (WGS) entry which is preliminary data.</text>
</comment>